<dbReference type="AlphaFoldDB" id="L9Z931"/>
<dbReference type="EMBL" id="AOIE01000002">
    <property type="protein sequence ID" value="ELY82152.1"/>
    <property type="molecule type" value="Genomic_DNA"/>
</dbReference>
<name>L9Z931_NATP1</name>
<evidence type="ECO:0000313" key="3">
    <source>
        <dbReference type="EMBL" id="ELY82152.1"/>
    </source>
</evidence>
<reference evidence="3 4" key="1">
    <citation type="journal article" date="2014" name="PLoS Genet.">
        <title>Phylogenetically driven sequencing of extremely halophilic archaea reveals strategies for static and dynamic osmo-response.</title>
        <authorList>
            <person name="Becker E.A."/>
            <person name="Seitzer P.M."/>
            <person name="Tritt A."/>
            <person name="Larsen D."/>
            <person name="Krusor M."/>
            <person name="Yao A.I."/>
            <person name="Wu D."/>
            <person name="Madern D."/>
            <person name="Eisen J.A."/>
            <person name="Darling A.E."/>
            <person name="Facciotti M.T."/>
        </authorList>
    </citation>
    <scope>NUCLEOTIDE SEQUENCE [LARGE SCALE GENOMIC DNA]</scope>
    <source>
        <strain evidence="3 4">DSM 15624</strain>
    </source>
</reference>
<dbReference type="Proteomes" id="UP000011593">
    <property type="component" value="Unassembled WGS sequence"/>
</dbReference>
<organism evidence="3 4">
    <name type="scientific">Natrinema pellirubrum (strain DSM 15624 / CIP 106293 / JCM 10476 / NCIMB 786 / 157)</name>
    <dbReference type="NCBI Taxonomy" id="797303"/>
    <lineage>
        <taxon>Archaea</taxon>
        <taxon>Methanobacteriati</taxon>
        <taxon>Methanobacteriota</taxon>
        <taxon>Stenosarchaea group</taxon>
        <taxon>Halobacteria</taxon>
        <taxon>Halobacteriales</taxon>
        <taxon>Natrialbaceae</taxon>
        <taxon>Natrinema</taxon>
    </lineage>
</organism>
<comment type="caution">
    <text evidence="3">The sequence shown here is derived from an EMBL/GenBank/DDBJ whole genome shotgun (WGS) entry which is preliminary data.</text>
</comment>
<sequence>ELTRVVHDNEMISREQTVPVVETSG</sequence>
<evidence type="ECO:0000313" key="1">
    <source>
        <dbReference type="EMBL" id="ELY76273.1"/>
    </source>
</evidence>
<protein>
    <submittedName>
        <fullName evidence="3">Transposase (ISH10)</fullName>
    </submittedName>
</protein>
<dbReference type="EMBL" id="AOIE01000054">
    <property type="protein sequence ID" value="ELY76273.1"/>
    <property type="molecule type" value="Genomic_DNA"/>
</dbReference>
<dbReference type="EMBL" id="AOIE01000049">
    <property type="protein sequence ID" value="ELY76691.1"/>
    <property type="molecule type" value="Genomic_DNA"/>
</dbReference>
<gene>
    <name evidence="3" type="ORF">C488_00072</name>
    <name evidence="2" type="ORF">C488_07927</name>
    <name evidence="1" type="ORF">C488_08367</name>
</gene>
<proteinExistence type="predicted"/>
<feature type="non-terminal residue" evidence="3">
    <location>
        <position position="1"/>
    </location>
</feature>
<evidence type="ECO:0000313" key="2">
    <source>
        <dbReference type="EMBL" id="ELY76691.1"/>
    </source>
</evidence>
<keyword evidence="4" id="KW-1185">Reference proteome</keyword>
<evidence type="ECO:0000313" key="4">
    <source>
        <dbReference type="Proteomes" id="UP000011593"/>
    </source>
</evidence>
<accession>L9Z931</accession>